<evidence type="ECO:0000313" key="1">
    <source>
        <dbReference type="EMBL" id="PBK90892.1"/>
    </source>
</evidence>
<keyword evidence="2" id="KW-1185">Reference proteome</keyword>
<dbReference type="Proteomes" id="UP000217790">
    <property type="component" value="Unassembled WGS sequence"/>
</dbReference>
<gene>
    <name evidence="1" type="ORF">ARMGADRAFT_1031990</name>
</gene>
<name>A0A2H3DHF0_ARMGA</name>
<dbReference type="EMBL" id="KZ293663">
    <property type="protein sequence ID" value="PBK90892.1"/>
    <property type="molecule type" value="Genomic_DNA"/>
</dbReference>
<dbReference type="InParanoid" id="A0A2H3DHF0"/>
<evidence type="ECO:0000313" key="2">
    <source>
        <dbReference type="Proteomes" id="UP000217790"/>
    </source>
</evidence>
<organism evidence="1 2">
    <name type="scientific">Armillaria gallica</name>
    <name type="common">Bulbous honey fungus</name>
    <name type="synonym">Armillaria bulbosa</name>
    <dbReference type="NCBI Taxonomy" id="47427"/>
    <lineage>
        <taxon>Eukaryota</taxon>
        <taxon>Fungi</taxon>
        <taxon>Dikarya</taxon>
        <taxon>Basidiomycota</taxon>
        <taxon>Agaricomycotina</taxon>
        <taxon>Agaricomycetes</taxon>
        <taxon>Agaricomycetidae</taxon>
        <taxon>Agaricales</taxon>
        <taxon>Marasmiineae</taxon>
        <taxon>Physalacriaceae</taxon>
        <taxon>Armillaria</taxon>
    </lineage>
</organism>
<sequence length="197" mass="22786">MQDIKELTLEDAVKKRAHIEELDSCIRHWLCYCMRKLQKMCLKMQKSQMSDLWNIYSTQLAGITKPPKAHQDYQKWMTDDNNTKILALAVDERWQEKVLSRATGKPNGKIRMVVVQELFQVLPEDEREEWLVKAKETAAYNKKEYSNLLKALMNLETPAGRKHKTCNSKCNQTQNMKAGSSKSSLAPPCSDYSFLVV</sequence>
<accession>A0A2H3DHF0</accession>
<protein>
    <submittedName>
        <fullName evidence="1">Uncharacterized protein</fullName>
    </submittedName>
</protein>
<proteinExistence type="predicted"/>
<dbReference type="STRING" id="47427.A0A2H3DHF0"/>
<reference evidence="2" key="1">
    <citation type="journal article" date="2017" name="Nat. Ecol. Evol.">
        <title>Genome expansion and lineage-specific genetic innovations in the forest pathogenic fungi Armillaria.</title>
        <authorList>
            <person name="Sipos G."/>
            <person name="Prasanna A.N."/>
            <person name="Walter M.C."/>
            <person name="O'Connor E."/>
            <person name="Balint B."/>
            <person name="Krizsan K."/>
            <person name="Kiss B."/>
            <person name="Hess J."/>
            <person name="Varga T."/>
            <person name="Slot J."/>
            <person name="Riley R."/>
            <person name="Boka B."/>
            <person name="Rigling D."/>
            <person name="Barry K."/>
            <person name="Lee J."/>
            <person name="Mihaltcheva S."/>
            <person name="LaButti K."/>
            <person name="Lipzen A."/>
            <person name="Waldron R."/>
            <person name="Moloney N.M."/>
            <person name="Sperisen C."/>
            <person name="Kredics L."/>
            <person name="Vagvoelgyi C."/>
            <person name="Patrignani A."/>
            <person name="Fitzpatrick D."/>
            <person name="Nagy I."/>
            <person name="Doyle S."/>
            <person name="Anderson J.B."/>
            <person name="Grigoriev I.V."/>
            <person name="Gueldener U."/>
            <person name="Muensterkoetter M."/>
            <person name="Nagy L.G."/>
        </authorList>
    </citation>
    <scope>NUCLEOTIDE SEQUENCE [LARGE SCALE GENOMIC DNA]</scope>
    <source>
        <strain evidence="2">Ar21-2</strain>
    </source>
</reference>
<dbReference type="AlphaFoldDB" id="A0A2H3DHF0"/>
<dbReference type="OrthoDB" id="10508050at2759"/>